<accession>A0A0A7I4U6</accession>
<evidence type="ECO:0000256" key="1">
    <source>
        <dbReference type="ARBA" id="ARBA00023125"/>
    </source>
</evidence>
<dbReference type="PANTHER" id="PTHR48111">
    <property type="entry name" value="REGULATOR OF RPOS"/>
    <property type="match status" value="1"/>
</dbReference>
<evidence type="ECO:0000259" key="4">
    <source>
        <dbReference type="PROSITE" id="PS50110"/>
    </source>
</evidence>
<organism evidence="6 7">
    <name type="scientific">Bifidobacterium catenulatum PV20-2</name>
    <dbReference type="NCBI Taxonomy" id="1447716"/>
    <lineage>
        <taxon>Bacteria</taxon>
        <taxon>Bacillati</taxon>
        <taxon>Actinomycetota</taxon>
        <taxon>Actinomycetes</taxon>
        <taxon>Bifidobacteriales</taxon>
        <taxon>Bifidobacteriaceae</taxon>
        <taxon>Bifidobacterium</taxon>
    </lineage>
</organism>
<dbReference type="HOGENOM" id="CLU_000445_30_1_11"/>
<dbReference type="GO" id="GO:0000156">
    <property type="term" value="F:phosphorelay response regulator activity"/>
    <property type="evidence" value="ECO:0007669"/>
    <property type="project" value="TreeGrafter"/>
</dbReference>
<dbReference type="InterPro" id="IPR036388">
    <property type="entry name" value="WH-like_DNA-bd_sf"/>
</dbReference>
<reference evidence="6 7" key="1">
    <citation type="journal article" date="2015" name="Genome Announc.">
        <title>Complete and Assembled Genome Sequence of Bifidobacterium kashiwanohense PV20-2, Isolated from the Feces of an Anemic Kenyan Infant.</title>
        <authorList>
            <person name="Vazquez-Gutierrez P."/>
            <person name="Lacroix C."/>
            <person name="Chassard C."/>
            <person name="Klumpp J."/>
            <person name="Jans C."/>
            <person name="Stevens M.J."/>
        </authorList>
    </citation>
    <scope>NUCLEOTIDE SEQUENCE [LARGE SCALE GENOMIC DNA]</scope>
    <source>
        <strain evidence="6 7">PV20-2</strain>
    </source>
</reference>
<dbReference type="AlphaFoldDB" id="A0A0A7I4U6"/>
<sequence>MRILIVEDNANLADVINMGLSMEGLQTKAVYDGRDAVEELNNGGYDMVILDRDLPGIHGDDIARMLSERHDSTYVLMLTASSQIEDIVQGLNLGADDYLTKPFDYAVLLARVNAVRRRRSLSSDSVFHRGAFKADLHTGIVTVDGRRLRFGARELAVLKVLIEANGGVVSTESLYTGIWHDDHAHTRGIVKTTIYALRTKIGIPDFIETIPGQGYRIP</sequence>
<dbReference type="Pfam" id="PF00486">
    <property type="entry name" value="Trans_reg_C"/>
    <property type="match status" value="1"/>
</dbReference>
<keyword evidence="2" id="KW-0597">Phosphoprotein</keyword>
<dbReference type="SUPFAM" id="SSF52172">
    <property type="entry name" value="CheY-like"/>
    <property type="match status" value="1"/>
</dbReference>
<dbReference type="SMART" id="SM00448">
    <property type="entry name" value="REC"/>
    <property type="match status" value="1"/>
</dbReference>
<dbReference type="InterPro" id="IPR001789">
    <property type="entry name" value="Sig_transdc_resp-reg_receiver"/>
</dbReference>
<feature type="modified residue" description="4-aspartylphosphate" evidence="2">
    <location>
        <position position="51"/>
    </location>
</feature>
<dbReference type="STRING" id="1447716.AH68_03010"/>
<gene>
    <name evidence="6" type="ORF">AH68_03010</name>
</gene>
<evidence type="ECO:0000256" key="3">
    <source>
        <dbReference type="PROSITE-ProRule" id="PRU01091"/>
    </source>
</evidence>
<dbReference type="GO" id="GO:0005829">
    <property type="term" value="C:cytosol"/>
    <property type="evidence" value="ECO:0007669"/>
    <property type="project" value="TreeGrafter"/>
</dbReference>
<dbReference type="SMART" id="SM00862">
    <property type="entry name" value="Trans_reg_C"/>
    <property type="match status" value="1"/>
</dbReference>
<evidence type="ECO:0000256" key="2">
    <source>
        <dbReference type="PROSITE-ProRule" id="PRU00169"/>
    </source>
</evidence>
<feature type="domain" description="Response regulatory" evidence="4">
    <location>
        <begin position="2"/>
        <end position="116"/>
    </location>
</feature>
<name>A0A0A7I4U6_9BIFI</name>
<dbReference type="PROSITE" id="PS51755">
    <property type="entry name" value="OMPR_PHOB"/>
    <property type="match status" value="1"/>
</dbReference>
<dbReference type="GO" id="GO:0000976">
    <property type="term" value="F:transcription cis-regulatory region binding"/>
    <property type="evidence" value="ECO:0007669"/>
    <property type="project" value="TreeGrafter"/>
</dbReference>
<dbReference type="Pfam" id="PF00072">
    <property type="entry name" value="Response_reg"/>
    <property type="match status" value="1"/>
</dbReference>
<dbReference type="OrthoDB" id="3229809at2"/>
<evidence type="ECO:0000313" key="7">
    <source>
        <dbReference type="Proteomes" id="UP000030625"/>
    </source>
</evidence>
<keyword evidence="1 3" id="KW-0238">DNA-binding</keyword>
<protein>
    <submittedName>
        <fullName evidence="6">Transcriptional regulator</fullName>
    </submittedName>
</protein>
<evidence type="ECO:0000313" key="6">
    <source>
        <dbReference type="EMBL" id="AIZ14190.1"/>
    </source>
</evidence>
<dbReference type="InterPro" id="IPR039420">
    <property type="entry name" value="WalR-like"/>
</dbReference>
<feature type="domain" description="OmpR/PhoB-type" evidence="5">
    <location>
        <begin position="124"/>
        <end position="218"/>
    </location>
</feature>
<dbReference type="InterPro" id="IPR011006">
    <property type="entry name" value="CheY-like_superfamily"/>
</dbReference>
<dbReference type="Gene3D" id="6.10.250.690">
    <property type="match status" value="1"/>
</dbReference>
<dbReference type="GO" id="GO:0032993">
    <property type="term" value="C:protein-DNA complex"/>
    <property type="evidence" value="ECO:0007669"/>
    <property type="project" value="TreeGrafter"/>
</dbReference>
<dbReference type="KEGG" id="bka:AH68_03010"/>
<dbReference type="RefSeq" id="WP_039197509.1">
    <property type="nucleotide sequence ID" value="NZ_CP007456.1"/>
</dbReference>
<evidence type="ECO:0000259" key="5">
    <source>
        <dbReference type="PROSITE" id="PS51755"/>
    </source>
</evidence>
<dbReference type="PROSITE" id="PS50110">
    <property type="entry name" value="RESPONSE_REGULATORY"/>
    <property type="match status" value="1"/>
</dbReference>
<dbReference type="Gene3D" id="1.10.10.10">
    <property type="entry name" value="Winged helix-like DNA-binding domain superfamily/Winged helix DNA-binding domain"/>
    <property type="match status" value="1"/>
</dbReference>
<dbReference type="Proteomes" id="UP000030625">
    <property type="component" value="Chromosome"/>
</dbReference>
<dbReference type="InterPro" id="IPR001867">
    <property type="entry name" value="OmpR/PhoB-type_DNA-bd"/>
</dbReference>
<dbReference type="CDD" id="cd00383">
    <property type="entry name" value="trans_reg_C"/>
    <property type="match status" value="1"/>
</dbReference>
<dbReference type="PANTHER" id="PTHR48111:SF36">
    <property type="entry name" value="TRANSCRIPTIONAL REGULATORY PROTEIN CUTR"/>
    <property type="match status" value="1"/>
</dbReference>
<dbReference type="Gene3D" id="3.40.50.2300">
    <property type="match status" value="1"/>
</dbReference>
<proteinExistence type="predicted"/>
<dbReference type="EMBL" id="CP007456">
    <property type="protein sequence ID" value="AIZ14190.1"/>
    <property type="molecule type" value="Genomic_DNA"/>
</dbReference>
<dbReference type="GO" id="GO:0006355">
    <property type="term" value="P:regulation of DNA-templated transcription"/>
    <property type="evidence" value="ECO:0007669"/>
    <property type="project" value="InterPro"/>
</dbReference>
<feature type="DNA-binding region" description="OmpR/PhoB-type" evidence="3">
    <location>
        <begin position="124"/>
        <end position="218"/>
    </location>
</feature>